<feature type="region of interest" description="Disordered" evidence="1">
    <location>
        <begin position="207"/>
        <end position="325"/>
    </location>
</feature>
<reference evidence="2 3" key="1">
    <citation type="submission" date="2024-02" db="EMBL/GenBank/DDBJ databases">
        <title>De novo assembly and annotation of 12 fungi associated with fruit tree decline syndrome in Ontario, Canada.</title>
        <authorList>
            <person name="Sulman M."/>
            <person name="Ellouze W."/>
            <person name="Ilyukhin E."/>
        </authorList>
    </citation>
    <scope>NUCLEOTIDE SEQUENCE [LARGE SCALE GENOMIC DNA]</scope>
    <source>
        <strain evidence="2 3">FDS-637</strain>
    </source>
</reference>
<proteinExistence type="predicted"/>
<organism evidence="2 3">
    <name type="scientific">Diplodia seriata</name>
    <dbReference type="NCBI Taxonomy" id="420778"/>
    <lineage>
        <taxon>Eukaryota</taxon>
        <taxon>Fungi</taxon>
        <taxon>Dikarya</taxon>
        <taxon>Ascomycota</taxon>
        <taxon>Pezizomycotina</taxon>
        <taxon>Dothideomycetes</taxon>
        <taxon>Dothideomycetes incertae sedis</taxon>
        <taxon>Botryosphaeriales</taxon>
        <taxon>Botryosphaeriaceae</taxon>
        <taxon>Diplodia</taxon>
    </lineage>
</organism>
<gene>
    <name evidence="2" type="ORF">SLS55_006306</name>
</gene>
<feature type="compositionally biased region" description="Basic residues" evidence="1">
    <location>
        <begin position="293"/>
        <end position="307"/>
    </location>
</feature>
<feature type="compositionally biased region" description="Polar residues" evidence="1">
    <location>
        <begin position="167"/>
        <end position="179"/>
    </location>
</feature>
<feature type="compositionally biased region" description="Low complexity" evidence="1">
    <location>
        <begin position="226"/>
        <end position="244"/>
    </location>
</feature>
<accession>A0ABR3CDX4</accession>
<dbReference type="RefSeq" id="XP_066631831.1">
    <property type="nucleotide sequence ID" value="XM_066777736.1"/>
</dbReference>
<feature type="compositionally biased region" description="Polar residues" evidence="1">
    <location>
        <begin position="250"/>
        <end position="260"/>
    </location>
</feature>
<dbReference type="Proteomes" id="UP001430584">
    <property type="component" value="Unassembled WGS sequence"/>
</dbReference>
<feature type="compositionally biased region" description="Polar residues" evidence="1">
    <location>
        <begin position="69"/>
        <end position="85"/>
    </location>
</feature>
<protein>
    <submittedName>
        <fullName evidence="2">Uncharacterized protein</fullName>
    </submittedName>
</protein>
<sequence>MEDDEPAVPIAGRGDTAALPKFSFPRTADVERASLEHPASLAIRRPPPETSGNTSDAPEYMPSDPRMSGTATQDTNNTHAKTQLKTASYVPYARFHQRDLQILTLNSKPVKSDSTPMRSTTKPSSSARPPHANGLAHIQSSELNSVLMSGYQAQRKRRIPNALQPGRQASPSTEVSSDTKPPAPSDYDLIPAPLRITRAKLEGTIKPVIDTQVQSGSDSPTEDSRSTASSTVVSPSPSILPTTPSDDKFPSSTIDSTSTAPLALSTPPNPSDTVPRPISDSVLPPGTSPLNRKPGHERLRKHTRSRSWNHERVQPARLSAPLPPTPYDMAIDVGLRGAEDRAIRDSNGSTMTIPRRPLGDVAFRPAAARTSGAWGPDDVGAGDTGVGGDEVRRTWVVVPPASPGNVAQAVKTPAQWLKGFTPKTFDEMNVLQRGETRVMQKVARKVGRALRRNA</sequence>
<feature type="region of interest" description="Disordered" evidence="1">
    <location>
        <begin position="104"/>
        <end position="133"/>
    </location>
</feature>
<feature type="region of interest" description="Disordered" evidence="1">
    <location>
        <begin position="151"/>
        <end position="191"/>
    </location>
</feature>
<dbReference type="GeneID" id="92010391"/>
<evidence type="ECO:0000313" key="2">
    <source>
        <dbReference type="EMBL" id="KAL0258802.1"/>
    </source>
</evidence>
<keyword evidence="3" id="KW-1185">Reference proteome</keyword>
<dbReference type="EMBL" id="JAJVCZ030000006">
    <property type="protein sequence ID" value="KAL0258802.1"/>
    <property type="molecule type" value="Genomic_DNA"/>
</dbReference>
<evidence type="ECO:0000256" key="1">
    <source>
        <dbReference type="SAM" id="MobiDB-lite"/>
    </source>
</evidence>
<name>A0ABR3CDX4_9PEZI</name>
<comment type="caution">
    <text evidence="2">The sequence shown here is derived from an EMBL/GenBank/DDBJ whole genome shotgun (WGS) entry which is preliminary data.</text>
</comment>
<evidence type="ECO:0000313" key="3">
    <source>
        <dbReference type="Proteomes" id="UP001430584"/>
    </source>
</evidence>
<feature type="compositionally biased region" description="Polar residues" evidence="1">
    <location>
        <begin position="104"/>
        <end position="127"/>
    </location>
</feature>
<feature type="region of interest" description="Disordered" evidence="1">
    <location>
        <begin position="1"/>
        <end position="85"/>
    </location>
</feature>